<evidence type="ECO:0000313" key="6">
    <source>
        <dbReference type="EMBL" id="CAH3037683.1"/>
    </source>
</evidence>
<dbReference type="PANTHER" id="PTHR10131:SF138">
    <property type="entry name" value="RE66324P"/>
    <property type="match status" value="1"/>
</dbReference>
<evidence type="ECO:0000313" key="7">
    <source>
        <dbReference type="Proteomes" id="UP001159428"/>
    </source>
</evidence>
<dbReference type="GO" id="GO:0043122">
    <property type="term" value="P:regulation of canonical NF-kappaB signal transduction"/>
    <property type="evidence" value="ECO:0007669"/>
    <property type="project" value="TreeGrafter"/>
</dbReference>
<dbReference type="EMBL" id="CALNXJ010000004">
    <property type="protein sequence ID" value="CAH3037683.1"/>
    <property type="molecule type" value="Genomic_DNA"/>
</dbReference>
<name>A0AAU9VV27_9CNID</name>
<dbReference type="PROSITE" id="PS50145">
    <property type="entry name" value="ZF_TRAF"/>
    <property type="match status" value="1"/>
</dbReference>
<accession>A0AAU9VV27</accession>
<keyword evidence="2 4" id="KW-0863">Zinc-finger</keyword>
<evidence type="ECO:0000256" key="4">
    <source>
        <dbReference type="PROSITE-ProRule" id="PRU00207"/>
    </source>
</evidence>
<keyword evidence="7" id="KW-1185">Reference proteome</keyword>
<dbReference type="SUPFAM" id="SSF49599">
    <property type="entry name" value="TRAF domain-like"/>
    <property type="match status" value="1"/>
</dbReference>
<gene>
    <name evidence="6" type="ORF">PMEA_00021290</name>
</gene>
<evidence type="ECO:0000259" key="5">
    <source>
        <dbReference type="PROSITE" id="PS50145"/>
    </source>
</evidence>
<feature type="non-terminal residue" evidence="6">
    <location>
        <position position="1"/>
    </location>
</feature>
<dbReference type="InterPro" id="IPR013083">
    <property type="entry name" value="Znf_RING/FYVE/PHD"/>
</dbReference>
<feature type="domain" description="TRAF-type" evidence="5">
    <location>
        <begin position="65"/>
        <end position="108"/>
    </location>
</feature>
<proteinExistence type="predicted"/>
<sequence length="255" mass="29267">FTLGFLFRVLKAVKCLDQNCSGQIGNEGYFRDIHTRREILQIITPCLNKDTGCDWIGEVRSAEDHYKECECRPVTCVNSGCNKDIPLRTLAKHQEEECPFRDVVCNFCYKSIKWADQANHSESCENLHVTCGNCGKENIQLCELKRHQDAKDGDCTQKECPYRDYGCEHCEKMDPKEFRAHLDADVVPHSLLVLPHQRGMNDHRVEANAAELSALKESLAADEKVIAEHDWALQSHYQEIRLLKEDMEKLKKSRG</sequence>
<evidence type="ECO:0000256" key="1">
    <source>
        <dbReference type="ARBA" id="ARBA00022723"/>
    </source>
</evidence>
<dbReference type="AlphaFoldDB" id="A0AAU9VV27"/>
<keyword evidence="1 4" id="KW-0479">Metal-binding</keyword>
<evidence type="ECO:0000256" key="2">
    <source>
        <dbReference type="ARBA" id="ARBA00022771"/>
    </source>
</evidence>
<dbReference type="GO" id="GO:0008270">
    <property type="term" value="F:zinc ion binding"/>
    <property type="evidence" value="ECO:0007669"/>
    <property type="project" value="UniProtKB-KW"/>
</dbReference>
<dbReference type="PANTHER" id="PTHR10131">
    <property type="entry name" value="TNF RECEPTOR ASSOCIATED FACTOR"/>
    <property type="match status" value="1"/>
</dbReference>
<organism evidence="6 7">
    <name type="scientific">Pocillopora meandrina</name>
    <dbReference type="NCBI Taxonomy" id="46732"/>
    <lineage>
        <taxon>Eukaryota</taxon>
        <taxon>Metazoa</taxon>
        <taxon>Cnidaria</taxon>
        <taxon>Anthozoa</taxon>
        <taxon>Hexacorallia</taxon>
        <taxon>Scleractinia</taxon>
        <taxon>Astrocoeniina</taxon>
        <taxon>Pocilloporidae</taxon>
        <taxon>Pocillopora</taxon>
    </lineage>
</organism>
<dbReference type="Gene3D" id="3.30.40.10">
    <property type="entry name" value="Zinc/RING finger domain, C3HC4 (zinc finger)"/>
    <property type="match status" value="2"/>
</dbReference>
<reference evidence="6 7" key="1">
    <citation type="submission" date="2022-05" db="EMBL/GenBank/DDBJ databases">
        <authorList>
            <consortium name="Genoscope - CEA"/>
            <person name="William W."/>
        </authorList>
    </citation>
    <scope>NUCLEOTIDE SEQUENCE [LARGE SCALE GENOMIC DNA]</scope>
</reference>
<evidence type="ECO:0000256" key="3">
    <source>
        <dbReference type="ARBA" id="ARBA00022833"/>
    </source>
</evidence>
<dbReference type="GO" id="GO:0009898">
    <property type="term" value="C:cytoplasmic side of plasma membrane"/>
    <property type="evidence" value="ECO:0007669"/>
    <property type="project" value="TreeGrafter"/>
</dbReference>
<protein>
    <recommendedName>
        <fullName evidence="5">TRAF-type domain-containing protein</fullName>
    </recommendedName>
</protein>
<dbReference type="Proteomes" id="UP001159428">
    <property type="component" value="Unassembled WGS sequence"/>
</dbReference>
<dbReference type="GO" id="GO:0005164">
    <property type="term" value="F:tumor necrosis factor receptor binding"/>
    <property type="evidence" value="ECO:0007669"/>
    <property type="project" value="TreeGrafter"/>
</dbReference>
<keyword evidence="3 4" id="KW-0862">Zinc</keyword>
<feature type="zinc finger region" description="TRAF-type" evidence="4">
    <location>
        <begin position="65"/>
        <end position="108"/>
    </location>
</feature>
<dbReference type="Pfam" id="PF02176">
    <property type="entry name" value="zf-TRAF"/>
    <property type="match status" value="1"/>
</dbReference>
<dbReference type="InterPro" id="IPR001293">
    <property type="entry name" value="Znf_TRAF"/>
</dbReference>
<comment type="caution">
    <text evidence="6">The sequence shown here is derived from an EMBL/GenBank/DDBJ whole genome shotgun (WGS) entry which is preliminary data.</text>
</comment>